<reference evidence="1" key="1">
    <citation type="submission" date="2022-04" db="EMBL/GenBank/DDBJ databases">
        <title>Desulfatitalea alkaliphila sp. nov., a novel anaerobic sulfate-reducing bacterium isolated from terrestrial mud volcano, Taman Peninsula, Russia.</title>
        <authorList>
            <person name="Khomyakova M.A."/>
            <person name="Merkel A.Y."/>
            <person name="Slobodkin A.I."/>
        </authorList>
    </citation>
    <scope>NUCLEOTIDE SEQUENCE</scope>
    <source>
        <strain evidence="1">M08but</strain>
    </source>
</reference>
<comment type="caution">
    <text evidence="1">The sequence shown here is derived from an EMBL/GenBank/DDBJ whole genome shotgun (WGS) entry which is preliminary data.</text>
</comment>
<gene>
    <name evidence="1" type="ORF">MRX98_12440</name>
</gene>
<evidence type="ECO:0000313" key="2">
    <source>
        <dbReference type="Proteomes" id="UP001165427"/>
    </source>
</evidence>
<dbReference type="RefSeq" id="WP_246908894.1">
    <property type="nucleotide sequence ID" value="NZ_JALJRB010000013.1"/>
</dbReference>
<organism evidence="1 2">
    <name type="scientific">Desulfatitalea alkaliphila</name>
    <dbReference type="NCBI Taxonomy" id="2929485"/>
    <lineage>
        <taxon>Bacteria</taxon>
        <taxon>Pseudomonadati</taxon>
        <taxon>Thermodesulfobacteriota</taxon>
        <taxon>Desulfobacteria</taxon>
        <taxon>Desulfobacterales</taxon>
        <taxon>Desulfosarcinaceae</taxon>
        <taxon>Desulfatitalea</taxon>
    </lineage>
</organism>
<accession>A0AA41R5E7</accession>
<name>A0AA41R5E7_9BACT</name>
<evidence type="ECO:0000313" key="1">
    <source>
        <dbReference type="EMBL" id="MCJ8501385.1"/>
    </source>
</evidence>
<dbReference type="EMBL" id="JALJRB010000013">
    <property type="protein sequence ID" value="MCJ8501385.1"/>
    <property type="molecule type" value="Genomic_DNA"/>
</dbReference>
<dbReference type="AlphaFoldDB" id="A0AA41R5E7"/>
<keyword evidence="2" id="KW-1185">Reference proteome</keyword>
<proteinExistence type="predicted"/>
<protein>
    <submittedName>
        <fullName evidence="1">Uncharacterized protein</fullName>
    </submittedName>
</protein>
<sequence>MVSETRLWQFLEEHPKQNAPWCEWQDAFGGWDSFSGFETKFLQLTNQRASAVNCKTDCGQGCPRKVVEHAADDIAAVCPEREEKPYGLNKRDVLVYTLNRSSFQKSICAGLGITRNDNSLDGIPGVFRLGDYTPTAGFNFPVYLTFKSDPDELLESVRNISLLGHDPYALIIPTRKQLTPRTEDLLSRSGSKCIVLSEEFSIQANGSLKALRSAADVFTTFQAGVPEPDSGGMVHFETPAGISWSGITIKFTDGHTVSIRTTKSHGRYNYTQMGLANSRNGNPTVHWALLKDFAENRGTIDSTSPKDTPFHHMPKRKQDLSKKLREFFRLTGDPIEYLKEEGCYQCLFTIKPEGDDDSTYINEDALYE</sequence>
<dbReference type="Proteomes" id="UP001165427">
    <property type="component" value="Unassembled WGS sequence"/>
</dbReference>